<evidence type="ECO:0000256" key="1">
    <source>
        <dbReference type="SAM" id="Phobius"/>
    </source>
</evidence>
<keyword evidence="1" id="KW-0812">Transmembrane</keyword>
<keyword evidence="3" id="KW-1185">Reference proteome</keyword>
<dbReference type="EMBL" id="CP030941">
    <property type="protein sequence ID" value="UUP16491.1"/>
    <property type="molecule type" value="Genomic_DNA"/>
</dbReference>
<gene>
    <name evidence="2" type="ORF">NTH_00938</name>
</gene>
<keyword evidence="1" id="KW-1133">Transmembrane helix</keyword>
<evidence type="ECO:0000313" key="2">
    <source>
        <dbReference type="EMBL" id="UUP16491.1"/>
    </source>
</evidence>
<feature type="transmembrane region" description="Helical" evidence="1">
    <location>
        <begin position="41"/>
        <end position="60"/>
    </location>
</feature>
<feature type="transmembrane region" description="Helical" evidence="1">
    <location>
        <begin position="66"/>
        <end position="84"/>
    </location>
</feature>
<proteinExistence type="predicted"/>
<organism evidence="2 3">
    <name type="scientific">Nitratireductor thuwali</name>
    <dbReference type="NCBI Taxonomy" id="2267699"/>
    <lineage>
        <taxon>Bacteria</taxon>
        <taxon>Pseudomonadati</taxon>
        <taxon>Pseudomonadota</taxon>
        <taxon>Alphaproteobacteria</taxon>
        <taxon>Hyphomicrobiales</taxon>
        <taxon>Phyllobacteriaceae</taxon>
        <taxon>Nitratireductor</taxon>
    </lineage>
</organism>
<protein>
    <submittedName>
        <fullName evidence="2">Uncharacterized protein</fullName>
    </submittedName>
</protein>
<keyword evidence="1" id="KW-0472">Membrane</keyword>
<feature type="transmembrane region" description="Helical" evidence="1">
    <location>
        <begin position="214"/>
        <end position="242"/>
    </location>
</feature>
<evidence type="ECO:0000313" key="3">
    <source>
        <dbReference type="Proteomes" id="UP001342418"/>
    </source>
</evidence>
<feature type="transmembrane region" description="Helical" evidence="1">
    <location>
        <begin position="262"/>
        <end position="281"/>
    </location>
</feature>
<sequence length="334" mass="37253">MKDKFERPALSERFMHLAYLLKHTATITNRDRDIFGPPIRMAVYALLPATAFFAAMWGFLVDADGTGMALLALSVTLFVYKFFYYNRQELALSWLVFETAAGRDRDGAEAAQRVSDLKPQARILALLDMGSAWIARQRRRGNKGMINRLLLSALTEGWDMINHFLLPAFAIEGVGFRDGMSRLKAARENVPETLMGVFGIDILGRLVASIAAPLYVLMAVFGIIAGTVLAPVLPMAFGAGVFGDLLPAEVLQYLPITAETRFNWLPLFICILVGRLLSAVFERLVTTLKVIYFTLFYARTLHADSLAEDIRAELDAYLRFSDREEPEDAAPYPA</sequence>
<dbReference type="Proteomes" id="UP001342418">
    <property type="component" value="Chromosome"/>
</dbReference>
<accession>A0ABY5MH48</accession>
<reference evidence="2 3" key="1">
    <citation type="submission" date="2018-07" db="EMBL/GenBank/DDBJ databases">
        <title>Genome sequence of Nitratireductor thuwali#1536.</title>
        <authorList>
            <person name="Michoud G."/>
            <person name="Merlino G."/>
            <person name="Sefrji F.O."/>
            <person name="Daffonchio D."/>
        </authorList>
    </citation>
    <scope>NUCLEOTIDE SEQUENCE [LARGE SCALE GENOMIC DNA]</scope>
    <source>
        <strain evidence="3">Nit1536</strain>
    </source>
</reference>
<name>A0ABY5MH48_9HYPH</name>